<evidence type="ECO:0000313" key="3">
    <source>
        <dbReference type="Proteomes" id="UP000583266"/>
    </source>
</evidence>
<gene>
    <name evidence="2" type="ORF">HHL17_15140</name>
</gene>
<sequence length="188" mass="22116">MSQLLRQHIEKITPLTDSEFTYILSHFTPKKYKKHQFLVQEDAPVPNDFFVTKGLLKASYTNLNDGKEHILQFAWEDWWITDYQAYFNETASSLTIDCIEDVEVLCLSLHNREKICAELHKIEHFFRRKSNAGYVALQRRILSLLNSSAEERYHQLLVTYPQLFQRVPKTLIAAYLGVSRETLSRFSK</sequence>
<dbReference type="SUPFAM" id="SSF51206">
    <property type="entry name" value="cAMP-binding domain-like"/>
    <property type="match status" value="1"/>
</dbReference>
<dbReference type="Gene3D" id="2.60.120.10">
    <property type="entry name" value="Jelly Rolls"/>
    <property type="match status" value="1"/>
</dbReference>
<evidence type="ECO:0000259" key="1">
    <source>
        <dbReference type="Pfam" id="PF00027"/>
    </source>
</evidence>
<dbReference type="InterPro" id="IPR000595">
    <property type="entry name" value="cNMP-bd_dom"/>
</dbReference>
<comment type="caution">
    <text evidence="2">The sequence shown here is derived from an EMBL/GenBank/DDBJ whole genome shotgun (WGS) entry which is preliminary data.</text>
</comment>
<dbReference type="InterPro" id="IPR014710">
    <property type="entry name" value="RmlC-like_jellyroll"/>
</dbReference>
<name>A0A848GP35_9BACT</name>
<dbReference type="Pfam" id="PF00027">
    <property type="entry name" value="cNMP_binding"/>
    <property type="match status" value="1"/>
</dbReference>
<proteinExistence type="predicted"/>
<protein>
    <submittedName>
        <fullName evidence="2">Crp/Fnr family transcriptional regulator</fullName>
    </submittedName>
</protein>
<keyword evidence="3" id="KW-1185">Reference proteome</keyword>
<accession>A0A848GP35</accession>
<dbReference type="InterPro" id="IPR018490">
    <property type="entry name" value="cNMP-bd_dom_sf"/>
</dbReference>
<reference evidence="2 3" key="1">
    <citation type="submission" date="2020-04" db="EMBL/GenBank/DDBJ databases">
        <title>Chitinophaga sp. G-6-1-13 sp. nov., isolated from soil.</title>
        <authorList>
            <person name="Dahal R.H."/>
            <person name="Chaudhary D.K."/>
        </authorList>
    </citation>
    <scope>NUCLEOTIDE SEQUENCE [LARGE SCALE GENOMIC DNA]</scope>
    <source>
        <strain evidence="2 3">G-6-1-13</strain>
    </source>
</reference>
<dbReference type="AlphaFoldDB" id="A0A848GP35"/>
<evidence type="ECO:0000313" key="2">
    <source>
        <dbReference type="EMBL" id="NML38543.1"/>
    </source>
</evidence>
<dbReference type="RefSeq" id="WP_169225529.1">
    <property type="nucleotide sequence ID" value="NZ_JABBGC010000001.1"/>
</dbReference>
<dbReference type="CDD" id="cd00038">
    <property type="entry name" value="CAP_ED"/>
    <property type="match status" value="1"/>
</dbReference>
<feature type="domain" description="Cyclic nucleotide-binding" evidence="1">
    <location>
        <begin position="30"/>
        <end position="117"/>
    </location>
</feature>
<organism evidence="2 3">
    <name type="scientific">Chitinophaga fulva</name>
    <dbReference type="NCBI Taxonomy" id="2728842"/>
    <lineage>
        <taxon>Bacteria</taxon>
        <taxon>Pseudomonadati</taxon>
        <taxon>Bacteroidota</taxon>
        <taxon>Chitinophagia</taxon>
        <taxon>Chitinophagales</taxon>
        <taxon>Chitinophagaceae</taxon>
        <taxon>Chitinophaga</taxon>
    </lineage>
</organism>
<dbReference type="EMBL" id="JABBGC010000001">
    <property type="protein sequence ID" value="NML38543.1"/>
    <property type="molecule type" value="Genomic_DNA"/>
</dbReference>
<dbReference type="Proteomes" id="UP000583266">
    <property type="component" value="Unassembled WGS sequence"/>
</dbReference>